<evidence type="ECO:0000313" key="7">
    <source>
        <dbReference type="Proteomes" id="UP001596481"/>
    </source>
</evidence>
<evidence type="ECO:0000256" key="2">
    <source>
        <dbReference type="ARBA" id="ARBA00022723"/>
    </source>
</evidence>
<keyword evidence="4" id="KW-0411">Iron-sulfur</keyword>
<dbReference type="GO" id="GO:0046872">
    <property type="term" value="F:metal ion binding"/>
    <property type="evidence" value="ECO:0007669"/>
    <property type="project" value="UniProtKB-KW"/>
</dbReference>
<reference evidence="6 7" key="1">
    <citation type="journal article" date="2019" name="Int. J. Syst. Evol. Microbiol.">
        <title>The Global Catalogue of Microorganisms (GCM) 10K type strain sequencing project: providing services to taxonomists for standard genome sequencing and annotation.</title>
        <authorList>
            <consortium name="The Broad Institute Genomics Platform"/>
            <consortium name="The Broad Institute Genome Sequencing Center for Infectious Disease"/>
            <person name="Wu L."/>
            <person name="Ma J."/>
        </authorList>
    </citation>
    <scope>NUCLEOTIDE SEQUENCE [LARGE SCALE GENOMIC DNA]</scope>
    <source>
        <strain evidence="6 7">DSM 29988</strain>
    </source>
</reference>
<dbReference type="Proteomes" id="UP001596481">
    <property type="component" value="Unassembled WGS sequence"/>
</dbReference>
<keyword evidence="7" id="KW-1185">Reference proteome</keyword>
<dbReference type="AlphaFoldDB" id="A0ABD5ZDH2"/>
<keyword evidence="1" id="KW-0001">2Fe-2S</keyword>
<evidence type="ECO:0000259" key="5">
    <source>
        <dbReference type="PROSITE" id="PS51296"/>
    </source>
</evidence>
<name>A0ABD5ZDH2_9EURY</name>
<evidence type="ECO:0000256" key="3">
    <source>
        <dbReference type="ARBA" id="ARBA00023004"/>
    </source>
</evidence>
<dbReference type="EMBL" id="JBHTAA010000002">
    <property type="protein sequence ID" value="MFC7203340.1"/>
    <property type="molecule type" value="Genomic_DNA"/>
</dbReference>
<dbReference type="PROSITE" id="PS51296">
    <property type="entry name" value="RIESKE"/>
    <property type="match status" value="1"/>
</dbReference>
<dbReference type="RefSeq" id="WP_390222679.1">
    <property type="nucleotide sequence ID" value="NZ_JBHTAA010000002.1"/>
</dbReference>
<keyword evidence="3" id="KW-0408">Iron</keyword>
<organism evidence="6 7">
    <name type="scientific">Haloferax namakaokahaiae</name>
    <dbReference type="NCBI Taxonomy" id="1748331"/>
    <lineage>
        <taxon>Archaea</taxon>
        <taxon>Methanobacteriati</taxon>
        <taxon>Methanobacteriota</taxon>
        <taxon>Stenosarchaea group</taxon>
        <taxon>Halobacteria</taxon>
        <taxon>Halobacteriales</taxon>
        <taxon>Haloferacaceae</taxon>
        <taxon>Haloferax</taxon>
    </lineage>
</organism>
<dbReference type="PANTHER" id="PTHR40261:SF1">
    <property type="entry name" value="RIESKE DOMAIN-CONTAINING PROTEIN"/>
    <property type="match status" value="1"/>
</dbReference>
<gene>
    <name evidence="6" type="ORF">ACFQJC_07415</name>
</gene>
<keyword evidence="2" id="KW-0479">Metal-binding</keyword>
<comment type="caution">
    <text evidence="6">The sequence shown here is derived from an EMBL/GenBank/DDBJ whole genome shotgun (WGS) entry which is preliminary data.</text>
</comment>
<evidence type="ECO:0000313" key="6">
    <source>
        <dbReference type="EMBL" id="MFC7203340.1"/>
    </source>
</evidence>
<dbReference type="SUPFAM" id="SSF50022">
    <property type="entry name" value="ISP domain"/>
    <property type="match status" value="1"/>
</dbReference>
<evidence type="ECO:0000256" key="1">
    <source>
        <dbReference type="ARBA" id="ARBA00022714"/>
    </source>
</evidence>
<dbReference type="Pfam" id="PF00355">
    <property type="entry name" value="Rieske"/>
    <property type="match status" value="1"/>
</dbReference>
<dbReference type="InterPro" id="IPR017941">
    <property type="entry name" value="Rieske_2Fe-2S"/>
</dbReference>
<protein>
    <submittedName>
        <fullName evidence="6">Rieske (2Fe-2S) protein</fullName>
    </submittedName>
</protein>
<feature type="domain" description="Rieske" evidence="5">
    <location>
        <begin position="5"/>
        <end position="111"/>
    </location>
</feature>
<sequence>MTERTRIVAVEDVPENGSYLFTAEDSYANEREILLVQCEEDPGVRAWINTCTHENQKFDRGDGAAVRDGELICPKHGSMFDTCSGACDNGEAAGTTLPGVGVTVDAGDVFLSDDAYTYLHDGGIDADDDGDGGPSSTSHIGF</sequence>
<dbReference type="CDD" id="cd03467">
    <property type="entry name" value="Rieske"/>
    <property type="match status" value="1"/>
</dbReference>
<dbReference type="GO" id="GO:0051537">
    <property type="term" value="F:2 iron, 2 sulfur cluster binding"/>
    <property type="evidence" value="ECO:0007669"/>
    <property type="project" value="UniProtKB-KW"/>
</dbReference>
<proteinExistence type="predicted"/>
<accession>A0ABD5ZDH2</accession>
<dbReference type="PANTHER" id="PTHR40261">
    <property type="match status" value="1"/>
</dbReference>
<dbReference type="InterPro" id="IPR036922">
    <property type="entry name" value="Rieske_2Fe-2S_sf"/>
</dbReference>
<evidence type="ECO:0000256" key="4">
    <source>
        <dbReference type="ARBA" id="ARBA00023014"/>
    </source>
</evidence>
<dbReference type="Gene3D" id="2.102.10.10">
    <property type="entry name" value="Rieske [2Fe-2S] iron-sulphur domain"/>
    <property type="match status" value="1"/>
</dbReference>